<proteinExistence type="predicted"/>
<dbReference type="GO" id="GO:0005847">
    <property type="term" value="C:mRNA cleavage and polyadenylation specificity factor complex"/>
    <property type="evidence" value="ECO:0007669"/>
    <property type="project" value="TreeGrafter"/>
</dbReference>
<dbReference type="CDD" id="cd16292">
    <property type="entry name" value="CPSF3-like_MBL-fold"/>
    <property type="match status" value="1"/>
</dbReference>
<feature type="domain" description="Beta-Casp" evidence="8">
    <location>
        <begin position="298"/>
        <end position="420"/>
    </location>
</feature>
<keyword evidence="11" id="KW-1185">Reference proteome</keyword>
<dbReference type="GO" id="GO:0004521">
    <property type="term" value="F:RNA endonuclease activity"/>
    <property type="evidence" value="ECO:0007669"/>
    <property type="project" value="TreeGrafter"/>
</dbReference>
<feature type="domain" description="Metallo-beta-lactamase" evidence="7">
    <location>
        <begin position="60"/>
        <end position="286"/>
    </location>
</feature>
<dbReference type="AlphaFoldDB" id="K8EJ81"/>
<dbReference type="GeneID" id="19013307"/>
<dbReference type="STRING" id="41875.K8EJ81"/>
<accession>K8EJ81</accession>
<keyword evidence="3" id="KW-0540">Nuclease</keyword>
<dbReference type="InterPro" id="IPR036866">
    <property type="entry name" value="RibonucZ/Hydroxyglut_hydro"/>
</dbReference>
<evidence type="ECO:0000313" key="11">
    <source>
        <dbReference type="Proteomes" id="UP000198341"/>
    </source>
</evidence>
<dbReference type="SMART" id="SM01098">
    <property type="entry name" value="CPSF73-100_C"/>
    <property type="match status" value="1"/>
</dbReference>
<dbReference type="InterPro" id="IPR001279">
    <property type="entry name" value="Metallo-B-lactamas"/>
</dbReference>
<sequence length="825" mass="91943">MSHPEQLAAEQQHQRDDDDQQNNDENRAHTTVGEAHQNREGQELGELLELIPLGAGSEVGRSCIVASFFEGKKNVMFDCGIHPGFSGLSSLPYFDEIDVSAIDVLLVTHFHLDHCAAVPFLVNRTNFKGRVFMTHATKAIFHMLMSDFVRLSARQQPKAKGSEEKEEEEDESQLWDAKDLKAAMDKIEVIDFHQEINIDGIKVTPYRAGHVLGACQFEVNVGGCRVLYTGDYSRVADRHLPAADIPKKTPHVVIVESTYGVSPHTPKEEREARFTDKIHGILGRGGKCLLPVVALGRAQELLLILEDYWEKHPEMSHVPVYQASALARKAMTVFETYINVLNADIKRQFEEKNPFNFKHVQSLNRASDLDGNTGPCVVLATPSMLQSGTSRELFENWCESSDNGVVICDFAVQGTLAREILSDVKTVKARDGRELQLRCSVDAISFSAHADYPQTQQFLDILNPPHVVLVHGETSEMARLKRALEAKAVADGKEMNVFAPKNCQSVEIRYRGEKVAKVAGSLASDCLPVEGQEVRGVLVAKDFGHLLVAPEDVRDHARLRTSVVTQRQLIPCEVNIDTLRFALEALFEGMHAVRTLRMPKKSSFKNEEDDDENIIEEKKTEEKKSLTKGRKTKKAKKEVAMIKKEEDEEDDDDKWEEGVSIDNGAVTLRKAKKSDEVGVEHVILEWASDPFADVLADATLSVVLQLNREPETLKAYERDHAIAMKENDTEAVELLRFKMAVAMLEAQFGKAQKVDEKTRVLEMNVDAKRVTILHATRTVACDEDESTRSRVELALGRIDEAIADCSYARRVRSATTTGGGGATAV</sequence>
<dbReference type="GO" id="GO:0006398">
    <property type="term" value="P:mRNA 3'-end processing by stem-loop binding and cleavage"/>
    <property type="evidence" value="ECO:0007669"/>
    <property type="project" value="TreeGrafter"/>
</dbReference>
<dbReference type="Gene3D" id="3.60.15.10">
    <property type="entry name" value="Ribonuclease Z/Hydroxyacylglutathione hydrolase-like"/>
    <property type="match status" value="1"/>
</dbReference>
<evidence type="ECO:0008006" key="12">
    <source>
        <dbReference type="Google" id="ProtNLM"/>
    </source>
</evidence>
<dbReference type="GO" id="GO:0003723">
    <property type="term" value="F:RNA binding"/>
    <property type="evidence" value="ECO:0007669"/>
    <property type="project" value="TreeGrafter"/>
</dbReference>
<dbReference type="InterPro" id="IPR050698">
    <property type="entry name" value="MBL"/>
</dbReference>
<gene>
    <name evidence="10" type="ordered locus">Bathy10g02310</name>
</gene>
<dbReference type="SMART" id="SM01027">
    <property type="entry name" value="Beta-Casp"/>
    <property type="match status" value="1"/>
</dbReference>
<evidence type="ECO:0000259" key="8">
    <source>
        <dbReference type="SMART" id="SM01027"/>
    </source>
</evidence>
<feature type="region of interest" description="Disordered" evidence="6">
    <location>
        <begin position="1"/>
        <end position="39"/>
    </location>
</feature>
<evidence type="ECO:0000259" key="9">
    <source>
        <dbReference type="SMART" id="SM01098"/>
    </source>
</evidence>
<evidence type="ECO:0000256" key="1">
    <source>
        <dbReference type="ARBA" id="ARBA00004123"/>
    </source>
</evidence>
<dbReference type="KEGG" id="bpg:Bathy10g02310"/>
<keyword evidence="5" id="KW-0539">Nucleus</keyword>
<dbReference type="GO" id="GO:0004534">
    <property type="term" value="F:5'-3' RNA exonuclease activity"/>
    <property type="evidence" value="ECO:0007669"/>
    <property type="project" value="TreeGrafter"/>
</dbReference>
<dbReference type="Pfam" id="PF11718">
    <property type="entry name" value="CPSF73-100_C"/>
    <property type="match status" value="1"/>
</dbReference>
<evidence type="ECO:0000256" key="3">
    <source>
        <dbReference type="ARBA" id="ARBA00022722"/>
    </source>
</evidence>
<dbReference type="InterPro" id="IPR011108">
    <property type="entry name" value="RMMBL"/>
</dbReference>
<dbReference type="Pfam" id="PF16661">
    <property type="entry name" value="Lactamase_B_6"/>
    <property type="match status" value="1"/>
</dbReference>
<dbReference type="SMART" id="SM00849">
    <property type="entry name" value="Lactamase_B"/>
    <property type="match status" value="1"/>
</dbReference>
<dbReference type="Pfam" id="PF07521">
    <property type="entry name" value="RMMBL"/>
    <property type="match status" value="1"/>
</dbReference>
<evidence type="ECO:0000313" key="10">
    <source>
        <dbReference type="EMBL" id="CCO18257.1"/>
    </source>
</evidence>
<dbReference type="PANTHER" id="PTHR11203">
    <property type="entry name" value="CLEAVAGE AND POLYADENYLATION SPECIFICITY FACTOR FAMILY MEMBER"/>
    <property type="match status" value="1"/>
</dbReference>
<feature type="domain" description="Pre-mRNA 3'-end-processing endonuclease polyadenylation factor C-term" evidence="9">
    <location>
        <begin position="530"/>
        <end position="805"/>
    </location>
</feature>
<keyword evidence="2" id="KW-0507">mRNA processing</keyword>
<evidence type="ECO:0000256" key="4">
    <source>
        <dbReference type="ARBA" id="ARBA00022801"/>
    </source>
</evidence>
<dbReference type="eggNOG" id="KOG1137">
    <property type="taxonomic scope" value="Eukaryota"/>
</dbReference>
<evidence type="ECO:0000256" key="5">
    <source>
        <dbReference type="ARBA" id="ARBA00023242"/>
    </source>
</evidence>
<dbReference type="RefSeq" id="XP_007510724.1">
    <property type="nucleotide sequence ID" value="XM_007510662.1"/>
</dbReference>
<protein>
    <recommendedName>
        <fullName evidence="12">Cleavage and polyadenylation specificity factor subunit 3</fullName>
    </recommendedName>
</protein>
<evidence type="ECO:0000259" key="7">
    <source>
        <dbReference type="SMART" id="SM00849"/>
    </source>
</evidence>
<reference evidence="10 11" key="1">
    <citation type="submission" date="2011-10" db="EMBL/GenBank/DDBJ databases">
        <authorList>
            <person name="Genoscope - CEA"/>
        </authorList>
    </citation>
    <scope>NUCLEOTIDE SEQUENCE [LARGE SCALE GENOMIC DNA]</scope>
    <source>
        <strain evidence="10 11">RCC 1105</strain>
    </source>
</reference>
<dbReference type="InterPro" id="IPR021718">
    <property type="entry name" value="CPSF73-100_C"/>
</dbReference>
<organism evidence="10 11">
    <name type="scientific">Bathycoccus prasinos</name>
    <dbReference type="NCBI Taxonomy" id="41875"/>
    <lineage>
        <taxon>Eukaryota</taxon>
        <taxon>Viridiplantae</taxon>
        <taxon>Chlorophyta</taxon>
        <taxon>Mamiellophyceae</taxon>
        <taxon>Mamiellales</taxon>
        <taxon>Bathycoccaceae</taxon>
        <taxon>Bathycoccus</taxon>
    </lineage>
</organism>
<dbReference type="InterPro" id="IPR022712">
    <property type="entry name" value="Beta_Casp"/>
</dbReference>
<keyword evidence="4" id="KW-0378">Hydrolase</keyword>
<dbReference type="Gene3D" id="3.40.50.10890">
    <property type="match status" value="1"/>
</dbReference>
<dbReference type="Proteomes" id="UP000198341">
    <property type="component" value="Chromosome 10"/>
</dbReference>
<dbReference type="Pfam" id="PF10996">
    <property type="entry name" value="Beta-Casp"/>
    <property type="match status" value="1"/>
</dbReference>
<dbReference type="OrthoDB" id="10249535at2759"/>
<dbReference type="PANTHER" id="PTHR11203:SF11">
    <property type="entry name" value="CLEAVAGE AND POLYADENYLATION SPECIFICITY FACTOR SUBUNIT 3"/>
    <property type="match status" value="1"/>
</dbReference>
<evidence type="ECO:0000256" key="2">
    <source>
        <dbReference type="ARBA" id="ARBA00022664"/>
    </source>
</evidence>
<dbReference type="EMBL" id="FO082269">
    <property type="protein sequence ID" value="CCO18257.1"/>
    <property type="molecule type" value="Genomic_DNA"/>
</dbReference>
<evidence type="ECO:0000256" key="6">
    <source>
        <dbReference type="SAM" id="MobiDB-lite"/>
    </source>
</evidence>
<dbReference type="SUPFAM" id="SSF56281">
    <property type="entry name" value="Metallo-hydrolase/oxidoreductase"/>
    <property type="match status" value="1"/>
</dbReference>
<name>K8EJ81_9CHLO</name>
<comment type="subcellular location">
    <subcellularLocation>
        <location evidence="1">Nucleus</location>
    </subcellularLocation>
</comment>